<evidence type="ECO:0000313" key="9">
    <source>
        <dbReference type="Proteomes" id="UP000502823"/>
    </source>
</evidence>
<dbReference type="InterPro" id="IPR035927">
    <property type="entry name" value="DUSP-like_sf"/>
</dbReference>
<dbReference type="GO" id="GO:0004843">
    <property type="term" value="F:cysteine-type deubiquitinase activity"/>
    <property type="evidence" value="ECO:0007669"/>
    <property type="project" value="UniProtKB-EC"/>
</dbReference>
<dbReference type="SUPFAM" id="SSF143791">
    <property type="entry name" value="DUSP-like"/>
    <property type="match status" value="1"/>
</dbReference>
<dbReference type="GO" id="GO:0005794">
    <property type="term" value="C:Golgi apparatus"/>
    <property type="evidence" value="ECO:0007669"/>
    <property type="project" value="TreeGrafter"/>
</dbReference>
<dbReference type="CDD" id="cd00051">
    <property type="entry name" value="EFh"/>
    <property type="match status" value="1"/>
</dbReference>
<dbReference type="InterPro" id="IPR018200">
    <property type="entry name" value="USP_CS"/>
</dbReference>
<dbReference type="Proteomes" id="UP000502823">
    <property type="component" value="Unassembled WGS sequence"/>
</dbReference>
<dbReference type="InterPro" id="IPR028889">
    <property type="entry name" value="USP"/>
</dbReference>
<dbReference type="GO" id="GO:0016579">
    <property type="term" value="P:protein deubiquitination"/>
    <property type="evidence" value="ECO:0007669"/>
    <property type="project" value="InterPro"/>
</dbReference>
<accession>A0A6L2PZ56</accession>
<evidence type="ECO:0000313" key="8">
    <source>
        <dbReference type="EMBL" id="GFG35848.1"/>
    </source>
</evidence>
<dbReference type="PANTHER" id="PTHR21646">
    <property type="entry name" value="UBIQUITIN CARBOXYL-TERMINAL HYDROLASE"/>
    <property type="match status" value="1"/>
</dbReference>
<protein>
    <recommendedName>
        <fullName evidence="2">ubiquitinyl hydrolase 1</fullName>
        <ecNumber evidence="2">3.4.19.12</ecNumber>
    </recommendedName>
</protein>
<dbReference type="GO" id="GO:0005509">
    <property type="term" value="F:calcium ion binding"/>
    <property type="evidence" value="ECO:0007669"/>
    <property type="project" value="InterPro"/>
</dbReference>
<gene>
    <name evidence="8" type="ORF">Cfor_07258</name>
</gene>
<evidence type="ECO:0000256" key="2">
    <source>
        <dbReference type="ARBA" id="ARBA00012759"/>
    </source>
</evidence>
<dbReference type="SUPFAM" id="SSF54001">
    <property type="entry name" value="Cysteine proteinases"/>
    <property type="match status" value="1"/>
</dbReference>
<feature type="domain" description="USP" evidence="6">
    <location>
        <begin position="848"/>
        <end position="1697"/>
    </location>
</feature>
<evidence type="ECO:0000259" key="7">
    <source>
        <dbReference type="PROSITE" id="PS51283"/>
    </source>
</evidence>
<feature type="region of interest" description="Disordered" evidence="4">
    <location>
        <begin position="1228"/>
        <end position="1271"/>
    </location>
</feature>
<organism evidence="8 9">
    <name type="scientific">Coptotermes formosanus</name>
    <name type="common">Formosan subterranean termite</name>
    <dbReference type="NCBI Taxonomy" id="36987"/>
    <lineage>
        <taxon>Eukaryota</taxon>
        <taxon>Metazoa</taxon>
        <taxon>Ecdysozoa</taxon>
        <taxon>Arthropoda</taxon>
        <taxon>Hexapoda</taxon>
        <taxon>Insecta</taxon>
        <taxon>Pterygota</taxon>
        <taxon>Neoptera</taxon>
        <taxon>Polyneoptera</taxon>
        <taxon>Dictyoptera</taxon>
        <taxon>Blattodea</taxon>
        <taxon>Blattoidea</taxon>
        <taxon>Termitoidae</taxon>
        <taxon>Rhinotermitidae</taxon>
        <taxon>Coptotermes</taxon>
    </lineage>
</organism>
<name>A0A6L2PZ56_COPFO</name>
<dbReference type="EMBL" id="BLKM01000586">
    <property type="protein sequence ID" value="GFG35848.1"/>
    <property type="molecule type" value="Genomic_DNA"/>
</dbReference>
<dbReference type="PROSITE" id="PS50235">
    <property type="entry name" value="USP_3"/>
    <property type="match status" value="1"/>
</dbReference>
<feature type="domain" description="EF-hand" evidence="5">
    <location>
        <begin position="252"/>
        <end position="287"/>
    </location>
</feature>
<dbReference type="Pfam" id="PF06337">
    <property type="entry name" value="DUSP"/>
    <property type="match status" value="1"/>
</dbReference>
<dbReference type="InterPro" id="IPR001394">
    <property type="entry name" value="Peptidase_C19_UCH"/>
</dbReference>
<dbReference type="Gene3D" id="3.90.70.10">
    <property type="entry name" value="Cysteine proteinases"/>
    <property type="match status" value="2"/>
</dbReference>
<comment type="caution">
    <text evidence="8">The sequence shown here is derived from an EMBL/GenBank/DDBJ whole genome shotgun (WGS) entry which is preliminary data.</text>
</comment>
<dbReference type="PRINTS" id="PR00450">
    <property type="entry name" value="RECOVERIN"/>
</dbReference>
<dbReference type="SUPFAM" id="SSF47473">
    <property type="entry name" value="EF-hand"/>
    <property type="match status" value="2"/>
</dbReference>
<comment type="catalytic activity">
    <reaction evidence="1">
        <text>Thiol-dependent hydrolysis of ester, thioester, amide, peptide and isopeptide bonds formed by the C-terminal Gly of ubiquitin (a 76-residue protein attached to proteins as an intracellular targeting signal).</text>
        <dbReference type="EC" id="3.4.19.12"/>
    </reaction>
</comment>
<feature type="domain" description="DUSP" evidence="7">
    <location>
        <begin position="410"/>
        <end position="645"/>
    </location>
</feature>
<dbReference type="PROSITE" id="PS00972">
    <property type="entry name" value="USP_1"/>
    <property type="match status" value="1"/>
</dbReference>
<dbReference type="Gene3D" id="1.10.238.10">
    <property type="entry name" value="EF-hand"/>
    <property type="match status" value="3"/>
</dbReference>
<evidence type="ECO:0000259" key="5">
    <source>
        <dbReference type="PROSITE" id="PS50222"/>
    </source>
</evidence>
<dbReference type="InterPro" id="IPR018247">
    <property type="entry name" value="EF_Hand_1_Ca_BS"/>
</dbReference>
<proteinExistence type="predicted"/>
<dbReference type="PROSITE" id="PS50222">
    <property type="entry name" value="EF_HAND_2"/>
    <property type="match status" value="1"/>
</dbReference>
<dbReference type="FunFam" id="3.90.70.10:FF:000018">
    <property type="entry name" value="Ubiquitin carboxyl-terminal hydrolase 32"/>
    <property type="match status" value="1"/>
</dbReference>
<dbReference type="InterPro" id="IPR050185">
    <property type="entry name" value="Ub_carboxyl-term_hydrolase"/>
</dbReference>
<sequence length="1733" mass="193412">MTCFITVTDAELRRLKEAFKRVSTLNGCITKQSFIKDVLGEGVPTPVAEYIFSACGGTQKGIALKDLLCGLVLLTRGREEEKLKFLFGLYSNESGSYVVRDELQRMLQACENGYVPDSIASLFSERDRATYEEFRDWLTAHPDATSLSRWLLSEPCTVTLSNELETPTFYQTLAGVTHLEETDIMELEKRYWLLKGQSRTGKLDLETLVPLISPPVPLSVCPGVFGAFDENRDSHIDFKEMACGISAACRGPLTERQKFCFKVFDIDRDGVLSEEELQHMVDVLLFVCHENKSPEELASDPFGQADTSAILADIWTYASGDGLTTEEHGLSARFIHVEFVSGRVVVGKVFPSSCHFTQCMILIYQPDLVQQITMLKASVACYFYEKKVKMVHERSLLLQVCHIVLGLRPVSREEEGDIVKGWLEREERRGYRVGQFWYLIAMDWWRTWTDYVTYRVGSESPLSNLTNGSSTGSLKGAGRLSAKRMQQQSLAEDCVALDNNSSVVVTGINPLDSAVPWDALGWQQRALGSSPKKASSSSLSLLGSQDCSRSPSVTSSPSHSPRQPRKAMPSSAMGPPPAPGPIDNTALVAAPTCKVVTLTGEGGKLKRNLMLVRWRDFELVPDSLWKALFQWFPHQNPLCVCDFACVCHMPCQSAPCFDHLSPNICVSTFFAYKQIGVFDVILQVILPKDSEQVELELYPLNLRLLRHQAQPARAPQTAWSGMVGGYGAAALSTTGYAYVSNLPTPPKRYLAYVSAFSRMATVKQVYDFLCSRLRIRPEDMRLWHYRDESNMMLIEDEEPTLEDLGVLDEDQLLIEVRNKDLTWPEEMGSLAIPMQEKRKQVPTEKGATGLNNLGNTCFMNAALQCVSNTRALTQYFTGNMHLYELNRNNPLGMKGHIAKRYGDLIQDIWSGTAKTIAPLKLRWTIGKYAPRFNGFQQHDSQELLAFLLDGLHEDLNRVHDKPYVELKDSDGRPDVIVAQEAWENHILRNKSIIVDLFHGQLKSKVTCKVCGHESVRFDPFNYLSLPLPMESYVPVQVVVIRLDGSVPVKYGLRLNMDEKYSSVKNALSGLCGIPAHLLRLAEVSAAQIKNVPPDDQKIKTLVSSSLYAYELPESVSSGSMSGGEEERLSLCSLRSQREAQTFTAIQRSIQPKQQPAGVTKMGNSVGDTDCLQQQPLNSKTVIEESSLLSSSPPPVLAAPTVEVRWHSSFCMPAAFSCFKSSSSTSAPAPLAPSASMGTVDELSPGSQLRQSSGNSSASSGSLAGLSDTDTVNTLPGPTQGFIIALHRKMIRQDVYFMSSQKTKPSLFGLPLIVPCSESATHQDLYQAVWVQVARLVSPLPPSETAAPNHAQDCDDSLGYEFPFVLKAVQKDGSQCAWCPWYRFCRGCRIQCCDAEFNFGSSHLAIDWDPTALHLRYQTSQERVCIEHESVAITRQQQSEPIDLDYCLEAFTKEEHLGEDEKYYCSKCREHQLASKKLQIWRLPPILIVHLKRFQFVNGKWVKSQKVVNFPFKDFDPTAYLASVPKHTVVRHRELQRLRLEEDDGGFIYSPAPLNGGQEAIVAPDSSSDIDKDRSELIEGDVSSSKRVLSNGDVPNLRISVLARERLESTSLVRTPVTDSALQDFHQHRLNLGSDPFNLKYHLYAIVSHSGILGGGHYVSYACNPNGKWYCYNDSSCKEISESQMDTSSAYMLFYEREGLCQQQYMPSIAGKTPDTRDLDDDFDSDLKKLCCIM</sequence>
<dbReference type="Gene3D" id="3.30.2230.10">
    <property type="entry name" value="DUSP-like"/>
    <property type="match status" value="1"/>
</dbReference>
<dbReference type="InterPro" id="IPR057368">
    <property type="entry name" value="USP32_N"/>
</dbReference>
<dbReference type="OrthoDB" id="265776at2759"/>
<evidence type="ECO:0000256" key="1">
    <source>
        <dbReference type="ARBA" id="ARBA00000707"/>
    </source>
</evidence>
<dbReference type="PROSITE" id="PS51283">
    <property type="entry name" value="DUSP"/>
    <property type="match status" value="1"/>
</dbReference>
<dbReference type="InterPro" id="IPR038765">
    <property type="entry name" value="Papain-like_cys_pep_sf"/>
</dbReference>
<dbReference type="InParanoid" id="A0A6L2PZ56"/>
<evidence type="ECO:0000256" key="3">
    <source>
        <dbReference type="ARBA" id="ARBA00022837"/>
    </source>
</evidence>
<dbReference type="InterPro" id="IPR006615">
    <property type="entry name" value="Pept_C19_DUSP"/>
</dbReference>
<dbReference type="PROSITE" id="PS00973">
    <property type="entry name" value="USP_2"/>
    <property type="match status" value="1"/>
</dbReference>
<dbReference type="Pfam" id="PF00443">
    <property type="entry name" value="UCH"/>
    <property type="match status" value="1"/>
</dbReference>
<feature type="compositionally biased region" description="Low complexity" evidence="4">
    <location>
        <begin position="537"/>
        <end position="561"/>
    </location>
</feature>
<dbReference type="Gene3D" id="3.10.20.90">
    <property type="entry name" value="Phosphatidylinositol 3-kinase Catalytic Subunit, Chain A, domain 1"/>
    <property type="match status" value="1"/>
</dbReference>
<dbReference type="SMART" id="SM00695">
    <property type="entry name" value="DUSP"/>
    <property type="match status" value="1"/>
</dbReference>
<keyword evidence="9" id="KW-1185">Reference proteome</keyword>
<dbReference type="InterPro" id="IPR011992">
    <property type="entry name" value="EF-hand-dom_pair"/>
</dbReference>
<keyword evidence="3" id="KW-0106">Calcium</keyword>
<dbReference type="PROSITE" id="PS00018">
    <property type="entry name" value="EF_HAND_1"/>
    <property type="match status" value="1"/>
</dbReference>
<evidence type="ECO:0000259" key="6">
    <source>
        <dbReference type="PROSITE" id="PS50235"/>
    </source>
</evidence>
<evidence type="ECO:0000256" key="4">
    <source>
        <dbReference type="SAM" id="MobiDB-lite"/>
    </source>
</evidence>
<feature type="region of interest" description="Disordered" evidence="4">
    <location>
        <begin position="537"/>
        <end position="581"/>
    </location>
</feature>
<dbReference type="FunCoup" id="A0A6L2PZ56">
    <property type="interactions" value="1710"/>
</dbReference>
<feature type="compositionally biased region" description="Low complexity" evidence="4">
    <location>
        <begin position="1245"/>
        <end position="1266"/>
    </location>
</feature>
<dbReference type="FunFam" id="3.10.20.90:FF:000218">
    <property type="entry name" value="Ubiquitin carboxyl-terminal hydrolase 32"/>
    <property type="match status" value="1"/>
</dbReference>
<dbReference type="EC" id="3.4.19.12" evidence="2"/>
<dbReference type="InterPro" id="IPR002048">
    <property type="entry name" value="EF_hand_dom"/>
</dbReference>
<dbReference type="PANTHER" id="PTHR21646:SF76">
    <property type="entry name" value="UBIQUITIN CARBOXYL-TERMINAL HYDROLASE 32"/>
    <property type="match status" value="1"/>
</dbReference>
<dbReference type="Pfam" id="PF25265">
    <property type="entry name" value="USP32_N"/>
    <property type="match status" value="1"/>
</dbReference>
<reference evidence="9" key="1">
    <citation type="submission" date="2020-01" db="EMBL/GenBank/DDBJ databases">
        <title>Draft genome sequence of the Termite Coptotermes fromosanus.</title>
        <authorList>
            <person name="Itakura S."/>
            <person name="Yosikawa Y."/>
            <person name="Umezawa K."/>
        </authorList>
    </citation>
    <scope>NUCLEOTIDE SEQUENCE [LARGE SCALE GENOMIC DNA]</scope>
</reference>